<feature type="region of interest" description="Disordered" evidence="1">
    <location>
        <begin position="283"/>
        <end position="315"/>
    </location>
</feature>
<evidence type="ECO:0000313" key="3">
    <source>
        <dbReference type="Proteomes" id="UP001189429"/>
    </source>
</evidence>
<feature type="compositionally biased region" description="Low complexity" evidence="1">
    <location>
        <begin position="289"/>
        <end position="309"/>
    </location>
</feature>
<feature type="non-terminal residue" evidence="2">
    <location>
        <position position="1"/>
    </location>
</feature>
<evidence type="ECO:0008006" key="4">
    <source>
        <dbReference type="Google" id="ProtNLM"/>
    </source>
</evidence>
<protein>
    <recommendedName>
        <fullName evidence="4">Reverse transcriptase domain-containing protein</fullName>
    </recommendedName>
</protein>
<dbReference type="Proteomes" id="UP001189429">
    <property type="component" value="Unassembled WGS sequence"/>
</dbReference>
<keyword evidence="3" id="KW-1185">Reference proteome</keyword>
<reference evidence="2" key="1">
    <citation type="submission" date="2023-10" db="EMBL/GenBank/DDBJ databases">
        <authorList>
            <person name="Chen Y."/>
            <person name="Shah S."/>
            <person name="Dougan E. K."/>
            <person name="Thang M."/>
            <person name="Chan C."/>
        </authorList>
    </citation>
    <scope>NUCLEOTIDE SEQUENCE [LARGE SCALE GENOMIC DNA]</scope>
</reference>
<feature type="region of interest" description="Disordered" evidence="1">
    <location>
        <begin position="219"/>
        <end position="242"/>
    </location>
</feature>
<proteinExistence type="predicted"/>
<evidence type="ECO:0000313" key="2">
    <source>
        <dbReference type="EMBL" id="CAK0896445.1"/>
    </source>
</evidence>
<organism evidence="2 3">
    <name type="scientific">Prorocentrum cordatum</name>
    <dbReference type="NCBI Taxonomy" id="2364126"/>
    <lineage>
        <taxon>Eukaryota</taxon>
        <taxon>Sar</taxon>
        <taxon>Alveolata</taxon>
        <taxon>Dinophyceae</taxon>
        <taxon>Prorocentrales</taxon>
        <taxon>Prorocentraceae</taxon>
        <taxon>Prorocentrum</taxon>
    </lineage>
</organism>
<evidence type="ECO:0000256" key="1">
    <source>
        <dbReference type="SAM" id="MobiDB-lite"/>
    </source>
</evidence>
<feature type="region of interest" description="Disordered" evidence="1">
    <location>
        <begin position="893"/>
        <end position="912"/>
    </location>
</feature>
<gene>
    <name evidence="2" type="ORF">PCOR1329_LOCUS74911</name>
</gene>
<accession>A0ABN9XAI2</accession>
<feature type="region of interest" description="Disordered" evidence="1">
    <location>
        <begin position="632"/>
        <end position="651"/>
    </location>
</feature>
<sequence>AEPPPGPFAGGECACPWCADARFNTAAGFMRHVTTCHEGTSIDQPMLTVLRGLERAVCIGPGCGCIRRVGTRQCHRCAGSHAARPLAIGDIVPGGRGVPLRAAQAAVQPPPSAEPTADNIGDVLLPEGFTQRVRRTPPSTLVHCPVACRERAAAITEECWAGTAAGKPGWSALEEGRSKLLLAAIPQGTHINGEIAHRIELFRTRSFGDLLNRVEMQVASARGGGPRRRRGTPGEEAQDRRKAQAIRQAAEGAYWKAVGTMTSNVADLSADSNMHWARELHPPARDRASAPAAPSPQGGGQALQAAPDGEPGHPLRDVRFAALKAPGPSGLRPEHIAELLGVRRRRLANKLLGTLGRLLDAIAGGRLCEEARWITRSRSIFIEKKAPPGQAQPPRPHGHAPRPLKVGEALRAAAAKRTLRDCERRLRPKLLEMRQWGVAIPGGAEALCHWRSTVEEAARAGVIEPIVAANLDMQNFFNSVEWPAIRESIAEHFQEAEATVNWEQQQVGTSVLPDGAEFHFDRGAEQGEPLGPIKATLPLGDARCRTDVEFAASHGRGAALGRAADLLRLYDARTQAAINAFLATMPPECADEIRDHVRDGFESAALTWQRLQDGGMPPNAMRAMASPAAGLLPDAGAEDDEHPDARGAARGPRVQRLLTAVVDRCVAAGVKQYYEDAEGGSSHVRRLEDLAHPDVDHAWLWCLSHAHGRVLDNDEFAEAGRVRLGAGGPTDAGVCGACGQVVLDSGGSHASCCAVGEATRGHNAVRDLLYDFSLTADDTTEKEPQGLILSRPALRPADVLSPAVLSGRAAALDVEITSVEAASGGDAAEAMRQRKTREREPFADELASQNIVYMPVVWTNFGRPHPGGSLRQFLRNLGAEIARRLLARGAGLPGSSPAPLCAPPAGAQGILK</sequence>
<dbReference type="EMBL" id="CAUYUJ010020189">
    <property type="protein sequence ID" value="CAK0896445.1"/>
    <property type="molecule type" value="Genomic_DNA"/>
</dbReference>
<comment type="caution">
    <text evidence="2">The sequence shown here is derived from an EMBL/GenBank/DDBJ whole genome shotgun (WGS) entry which is preliminary data.</text>
</comment>
<name>A0ABN9XAI2_9DINO</name>